<evidence type="ECO:0000313" key="4">
    <source>
        <dbReference type="EMBL" id="OBY33068.1"/>
    </source>
</evidence>
<proteinExistence type="predicted"/>
<dbReference type="Pfam" id="PF08817">
    <property type="entry name" value="YukD"/>
    <property type="match status" value="1"/>
</dbReference>
<evidence type="ECO:0000313" key="5">
    <source>
        <dbReference type="EMBL" id="ORA81888.1"/>
    </source>
</evidence>
<dbReference type="RefSeq" id="WP_065287241.1">
    <property type="nucleotide sequence ID" value="NZ_JAACYR010000022.1"/>
</dbReference>
<feature type="transmembrane region" description="Helical" evidence="1">
    <location>
        <begin position="299"/>
        <end position="317"/>
    </location>
</feature>
<protein>
    <recommendedName>
        <fullName evidence="2">EccD-like transmembrane domain-containing protein</fullName>
    </recommendedName>
</protein>
<feature type="transmembrane region" description="Helical" evidence="1">
    <location>
        <begin position="173"/>
        <end position="195"/>
    </location>
</feature>
<reference evidence="4 6" key="1">
    <citation type="submission" date="2015-06" db="EMBL/GenBank/DDBJ databases">
        <title>Genome sequence of Mycobacterium kumamotonense strain Roo.</title>
        <authorList>
            <person name="Greninger A.L."/>
            <person name="Cunningham G."/>
            <person name="Miller S."/>
        </authorList>
    </citation>
    <scope>NUCLEOTIDE SEQUENCE [LARGE SCALE GENOMIC DNA]</scope>
    <source>
        <strain evidence="4 6">Roo</strain>
    </source>
</reference>
<feature type="transmembrane region" description="Helical" evidence="1">
    <location>
        <begin position="201"/>
        <end position="221"/>
    </location>
</feature>
<name>A0A1B8SK24_9MYCO</name>
<dbReference type="Pfam" id="PF19053">
    <property type="entry name" value="EccD"/>
    <property type="match status" value="1"/>
</dbReference>
<feature type="transmembrane region" description="Helical" evidence="1">
    <location>
        <begin position="323"/>
        <end position="345"/>
    </location>
</feature>
<keyword evidence="1" id="KW-0472">Membrane</keyword>
<evidence type="ECO:0000313" key="6">
    <source>
        <dbReference type="Proteomes" id="UP000092668"/>
    </source>
</evidence>
<reference evidence="5 7" key="2">
    <citation type="submission" date="2017-02" db="EMBL/GenBank/DDBJ databases">
        <title>The new phylogeny of genus Mycobacterium.</title>
        <authorList>
            <person name="Tortoli E."/>
            <person name="Trovato A."/>
            <person name="Cirillo D.M."/>
        </authorList>
    </citation>
    <scope>NUCLEOTIDE SEQUENCE [LARGE SCALE GENOMIC DNA]</scope>
    <source>
        <strain evidence="5 7">DSM 45093</strain>
    </source>
</reference>
<feature type="transmembrane region" description="Helical" evidence="1">
    <location>
        <begin position="268"/>
        <end position="287"/>
    </location>
</feature>
<keyword evidence="1" id="KW-0812">Transmembrane</keyword>
<evidence type="ECO:0000313" key="3">
    <source>
        <dbReference type="EMBL" id="NDJ89165.1"/>
    </source>
</evidence>
<dbReference type="InterPro" id="IPR044049">
    <property type="entry name" value="EccD_transm"/>
</dbReference>
<evidence type="ECO:0000313" key="8">
    <source>
        <dbReference type="Proteomes" id="UP000466523"/>
    </source>
</evidence>
<dbReference type="AlphaFoldDB" id="A0A1B8SK24"/>
<feature type="transmembrane region" description="Helical" evidence="1">
    <location>
        <begin position="357"/>
        <end position="380"/>
    </location>
</feature>
<comment type="caution">
    <text evidence="4">The sequence shown here is derived from an EMBL/GenBank/DDBJ whole genome shotgun (WGS) entry which is preliminary data.</text>
</comment>
<feature type="transmembrane region" description="Helical" evidence="1">
    <location>
        <begin position="119"/>
        <end position="137"/>
    </location>
</feature>
<dbReference type="PATRIC" id="fig|354243.3.peg.923"/>
<dbReference type="EMBL" id="MVHU01000005">
    <property type="protein sequence ID" value="ORA81888.1"/>
    <property type="molecule type" value="Genomic_DNA"/>
</dbReference>
<evidence type="ECO:0000256" key="1">
    <source>
        <dbReference type="SAM" id="Phobius"/>
    </source>
</evidence>
<dbReference type="Proteomes" id="UP000092668">
    <property type="component" value="Unassembled WGS sequence"/>
</dbReference>
<gene>
    <name evidence="4" type="ORF">ACT18_04370</name>
    <name evidence="5" type="ORF">BST28_05275</name>
    <name evidence="3" type="ORF">GWR20_08345</name>
</gene>
<reference evidence="3 8" key="3">
    <citation type="submission" date="2020-01" db="EMBL/GenBank/DDBJ databases">
        <authorList>
            <person name="Sanchez-Estrada R."/>
            <person name="Gonzalez-Y-Merchand J.A."/>
            <person name="Rivera-Gutierrez S."/>
        </authorList>
    </citation>
    <scope>NUCLEOTIDE SEQUENCE [LARGE SCALE GENOMIC DNA]</scope>
    <source>
        <strain evidence="3 8">CST 7247</strain>
    </source>
</reference>
<keyword evidence="6" id="KW-1185">Reference proteome</keyword>
<dbReference type="STRING" id="354243.BST28_05275"/>
<evidence type="ECO:0000259" key="2">
    <source>
        <dbReference type="Pfam" id="PF19053"/>
    </source>
</evidence>
<evidence type="ECO:0000313" key="7">
    <source>
        <dbReference type="Proteomes" id="UP000192713"/>
    </source>
</evidence>
<sequence length="386" mass="37372">MSVPDSGLRRVAVHADTAHADLALPAGVPVAALIAAIVDLMASRDGPHPLRPYRLGLPGRAPLDSSKTLAQHEIGDGAVLVLTRADDPVPDPRFDDPAQQVAATVRATARPWSPAARRFTAVLAASGLAGVAGFVAVPGGPGAPNALLAAAAAGTVAVSAVPSCGSGGTVRAMLCCLAGVAVAAAVVGIACAATGVSLQAAGAVSAAGAVVLIRAAGRVAIAVTGLSRRPVADRTDRARDLLTGLVAGSAAAVVLGVAGVAAGQQGAGVPRLVGVAFAVAAGAAQLLRARSHTDGTQVAALVAGGVGALGIAVLAAADAAPHRVWPAAVAAVLSGAAVVFGFTAPARSPFPRRCAEVLEGVALGTLVPLACWLCGVYGVARGLGLG</sequence>
<feature type="transmembrane region" description="Helical" evidence="1">
    <location>
        <begin position="143"/>
        <end position="161"/>
    </location>
</feature>
<keyword evidence="1" id="KW-1133">Transmembrane helix</keyword>
<feature type="domain" description="EccD-like transmembrane" evidence="2">
    <location>
        <begin position="228"/>
        <end position="383"/>
    </location>
</feature>
<accession>A0A1B8SK24</accession>
<organism evidence="4 6">
    <name type="scientific">Mycolicibacter kumamotonensis</name>
    <dbReference type="NCBI Taxonomy" id="354243"/>
    <lineage>
        <taxon>Bacteria</taxon>
        <taxon>Bacillati</taxon>
        <taxon>Actinomycetota</taxon>
        <taxon>Actinomycetes</taxon>
        <taxon>Mycobacteriales</taxon>
        <taxon>Mycobacteriaceae</taxon>
        <taxon>Mycolicibacter</taxon>
    </lineage>
</organism>
<dbReference type="Proteomes" id="UP000192713">
    <property type="component" value="Unassembled WGS sequence"/>
</dbReference>
<dbReference type="EMBL" id="JAACYR010000022">
    <property type="protein sequence ID" value="NDJ89165.1"/>
    <property type="molecule type" value="Genomic_DNA"/>
</dbReference>
<dbReference type="Proteomes" id="UP000466523">
    <property type="component" value="Unassembled WGS sequence"/>
</dbReference>
<dbReference type="InterPro" id="IPR024962">
    <property type="entry name" value="YukD-like"/>
</dbReference>
<feature type="transmembrane region" description="Helical" evidence="1">
    <location>
        <begin position="241"/>
        <end position="262"/>
    </location>
</feature>
<dbReference type="Gene3D" id="3.10.20.90">
    <property type="entry name" value="Phosphatidylinositol 3-kinase Catalytic Subunit, Chain A, domain 1"/>
    <property type="match status" value="1"/>
</dbReference>
<dbReference type="EMBL" id="LFOE01000003">
    <property type="protein sequence ID" value="OBY33068.1"/>
    <property type="molecule type" value="Genomic_DNA"/>
</dbReference>